<evidence type="ECO:0000313" key="3">
    <source>
        <dbReference type="EMBL" id="MDC8831332.1"/>
    </source>
</evidence>
<feature type="transmembrane region" description="Helical" evidence="2">
    <location>
        <begin position="35"/>
        <end position="53"/>
    </location>
</feature>
<name>A0ABT5L3A1_9ALTE</name>
<dbReference type="EMBL" id="JAQQXP010000001">
    <property type="protein sequence ID" value="MDC8831332.1"/>
    <property type="molecule type" value="Genomic_DNA"/>
</dbReference>
<gene>
    <name evidence="3" type="ORF">OIK42_11230</name>
</gene>
<keyword evidence="2" id="KW-0812">Transmembrane</keyword>
<dbReference type="Proteomes" id="UP001218788">
    <property type="component" value="Unassembled WGS sequence"/>
</dbReference>
<accession>A0ABT5L3A1</accession>
<keyword evidence="4" id="KW-1185">Reference proteome</keyword>
<comment type="caution">
    <text evidence="3">The sequence shown here is derived from an EMBL/GenBank/DDBJ whole genome shotgun (WGS) entry which is preliminary data.</text>
</comment>
<evidence type="ECO:0000256" key="1">
    <source>
        <dbReference type="SAM" id="MobiDB-lite"/>
    </source>
</evidence>
<dbReference type="RefSeq" id="WP_273640570.1">
    <property type="nucleotide sequence ID" value="NZ_JAQQXP010000001.1"/>
</dbReference>
<reference evidence="3 4" key="1">
    <citation type="submission" date="2022-10" db="EMBL/GenBank/DDBJ databases">
        <title>Alteromonas sp. chi3 Genome sequencing.</title>
        <authorList>
            <person name="Park S."/>
        </authorList>
    </citation>
    <scope>NUCLEOTIDE SEQUENCE [LARGE SCALE GENOMIC DNA]</scope>
    <source>
        <strain evidence="4">chi3</strain>
    </source>
</reference>
<feature type="transmembrane region" description="Helical" evidence="2">
    <location>
        <begin position="12"/>
        <end position="29"/>
    </location>
</feature>
<keyword evidence="2" id="KW-1133">Transmembrane helix</keyword>
<sequence>MPVKKWLRQYAIALPVLCGIFTLSQYLKGHALEDALAFAVFWACVSLVIFALTRAYNFHQNRYCALCNDLPGNTASDGVTKTVNPRHTSNERSNDS</sequence>
<organism evidence="3 4">
    <name type="scientific">Alteromonas gilva</name>
    <dbReference type="NCBI Taxonomy" id="2987522"/>
    <lineage>
        <taxon>Bacteria</taxon>
        <taxon>Pseudomonadati</taxon>
        <taxon>Pseudomonadota</taxon>
        <taxon>Gammaproteobacteria</taxon>
        <taxon>Alteromonadales</taxon>
        <taxon>Alteromonadaceae</taxon>
        <taxon>Alteromonas/Salinimonas group</taxon>
        <taxon>Alteromonas</taxon>
    </lineage>
</organism>
<feature type="region of interest" description="Disordered" evidence="1">
    <location>
        <begin position="74"/>
        <end position="96"/>
    </location>
</feature>
<protein>
    <submittedName>
        <fullName evidence="3">Uncharacterized protein</fullName>
    </submittedName>
</protein>
<feature type="compositionally biased region" description="Polar residues" evidence="1">
    <location>
        <begin position="74"/>
        <end position="87"/>
    </location>
</feature>
<evidence type="ECO:0000313" key="4">
    <source>
        <dbReference type="Proteomes" id="UP001218788"/>
    </source>
</evidence>
<evidence type="ECO:0000256" key="2">
    <source>
        <dbReference type="SAM" id="Phobius"/>
    </source>
</evidence>
<keyword evidence="2" id="KW-0472">Membrane</keyword>
<proteinExistence type="predicted"/>